<name>A0A1R3HD47_COCAP</name>
<evidence type="ECO:0000313" key="2">
    <source>
        <dbReference type="Proteomes" id="UP000188268"/>
    </source>
</evidence>
<evidence type="ECO:0000313" key="1">
    <source>
        <dbReference type="EMBL" id="OMO68245.1"/>
    </source>
</evidence>
<dbReference type="GO" id="GO:0016301">
    <property type="term" value="F:kinase activity"/>
    <property type="evidence" value="ECO:0007669"/>
    <property type="project" value="UniProtKB-KW"/>
</dbReference>
<proteinExistence type="predicted"/>
<keyword evidence="1" id="KW-0808">Transferase</keyword>
<dbReference type="Proteomes" id="UP000188268">
    <property type="component" value="Unassembled WGS sequence"/>
</dbReference>
<feature type="non-terminal residue" evidence="1">
    <location>
        <position position="1"/>
    </location>
</feature>
<keyword evidence="1" id="KW-0418">Kinase</keyword>
<comment type="caution">
    <text evidence="1">The sequence shown here is derived from an EMBL/GenBank/DDBJ whole genome shotgun (WGS) entry which is preliminary data.</text>
</comment>
<reference evidence="1 2" key="1">
    <citation type="submission" date="2013-09" db="EMBL/GenBank/DDBJ databases">
        <title>Corchorus capsularis genome sequencing.</title>
        <authorList>
            <person name="Alam M."/>
            <person name="Haque M.S."/>
            <person name="Islam M.S."/>
            <person name="Emdad E.M."/>
            <person name="Islam M.M."/>
            <person name="Ahmed B."/>
            <person name="Halim A."/>
            <person name="Hossen Q.M.M."/>
            <person name="Hossain M.Z."/>
            <person name="Ahmed R."/>
            <person name="Khan M.M."/>
            <person name="Islam R."/>
            <person name="Rashid M.M."/>
            <person name="Khan S.A."/>
            <person name="Rahman M.S."/>
            <person name="Alam M."/>
        </authorList>
    </citation>
    <scope>NUCLEOTIDE SEQUENCE [LARGE SCALE GENOMIC DNA]</scope>
    <source>
        <strain evidence="2">cv. CVL-1</strain>
        <tissue evidence="1">Whole seedling</tissue>
    </source>
</reference>
<protein>
    <submittedName>
        <fullName evidence="1">Putative kinase</fullName>
    </submittedName>
</protein>
<dbReference type="STRING" id="210143.A0A1R3HD47"/>
<dbReference type="EMBL" id="AWWV01012222">
    <property type="protein sequence ID" value="OMO68245.1"/>
    <property type="molecule type" value="Genomic_DNA"/>
</dbReference>
<accession>A0A1R3HD47</accession>
<dbReference type="AlphaFoldDB" id="A0A1R3HD47"/>
<sequence>DLELIKDPFGVDLFEVLHGRLVIDPTLPREMVNLAEWAMKWQKKGQLEQIIDTNPETL</sequence>
<organism evidence="1 2">
    <name type="scientific">Corchorus capsularis</name>
    <name type="common">Jute</name>
    <dbReference type="NCBI Taxonomy" id="210143"/>
    <lineage>
        <taxon>Eukaryota</taxon>
        <taxon>Viridiplantae</taxon>
        <taxon>Streptophyta</taxon>
        <taxon>Embryophyta</taxon>
        <taxon>Tracheophyta</taxon>
        <taxon>Spermatophyta</taxon>
        <taxon>Magnoliopsida</taxon>
        <taxon>eudicotyledons</taxon>
        <taxon>Gunneridae</taxon>
        <taxon>Pentapetalae</taxon>
        <taxon>rosids</taxon>
        <taxon>malvids</taxon>
        <taxon>Malvales</taxon>
        <taxon>Malvaceae</taxon>
        <taxon>Grewioideae</taxon>
        <taxon>Apeibeae</taxon>
        <taxon>Corchorus</taxon>
    </lineage>
</organism>
<keyword evidence="2" id="KW-1185">Reference proteome</keyword>
<dbReference type="Gramene" id="OMO68245">
    <property type="protein sequence ID" value="OMO68245"/>
    <property type="gene ID" value="CCACVL1_20005"/>
</dbReference>
<gene>
    <name evidence="1" type="ORF">CCACVL1_20005</name>
</gene>
<dbReference type="OrthoDB" id="1557132at2759"/>